<dbReference type="EMBL" id="BGPR01244453">
    <property type="protein sequence ID" value="GBM21198.1"/>
    <property type="molecule type" value="Genomic_DNA"/>
</dbReference>
<name>A0A4Y2DZK5_ARAVE</name>
<proteinExistence type="predicted"/>
<accession>A0A4Y2DZK5</accession>
<organism evidence="1 2">
    <name type="scientific">Araneus ventricosus</name>
    <name type="common">Orbweaver spider</name>
    <name type="synonym">Epeira ventricosa</name>
    <dbReference type="NCBI Taxonomy" id="182803"/>
    <lineage>
        <taxon>Eukaryota</taxon>
        <taxon>Metazoa</taxon>
        <taxon>Ecdysozoa</taxon>
        <taxon>Arthropoda</taxon>
        <taxon>Chelicerata</taxon>
        <taxon>Arachnida</taxon>
        <taxon>Araneae</taxon>
        <taxon>Araneomorphae</taxon>
        <taxon>Entelegynae</taxon>
        <taxon>Araneoidea</taxon>
        <taxon>Araneidae</taxon>
        <taxon>Araneus</taxon>
    </lineage>
</organism>
<dbReference type="Proteomes" id="UP000499080">
    <property type="component" value="Unassembled WGS sequence"/>
</dbReference>
<reference evidence="1 2" key="1">
    <citation type="journal article" date="2019" name="Sci. Rep.">
        <title>Orb-weaving spider Araneus ventricosus genome elucidates the spidroin gene catalogue.</title>
        <authorList>
            <person name="Kono N."/>
            <person name="Nakamura H."/>
            <person name="Ohtoshi R."/>
            <person name="Moran D.A.P."/>
            <person name="Shinohara A."/>
            <person name="Yoshida Y."/>
            <person name="Fujiwara M."/>
            <person name="Mori M."/>
            <person name="Tomita M."/>
            <person name="Arakawa K."/>
        </authorList>
    </citation>
    <scope>NUCLEOTIDE SEQUENCE [LARGE SCALE GENOMIC DNA]</scope>
</reference>
<evidence type="ECO:0000313" key="2">
    <source>
        <dbReference type="Proteomes" id="UP000499080"/>
    </source>
</evidence>
<protein>
    <submittedName>
        <fullName evidence="1">Uncharacterized protein</fullName>
    </submittedName>
</protein>
<dbReference type="AlphaFoldDB" id="A0A4Y2DZK5"/>
<comment type="caution">
    <text evidence="1">The sequence shown here is derived from an EMBL/GenBank/DDBJ whole genome shotgun (WGS) entry which is preliminary data.</text>
</comment>
<keyword evidence="2" id="KW-1185">Reference proteome</keyword>
<evidence type="ECO:0000313" key="1">
    <source>
        <dbReference type="EMBL" id="GBM21198.1"/>
    </source>
</evidence>
<gene>
    <name evidence="1" type="ORF">AVEN_194336_1</name>
</gene>
<sequence length="94" mass="10236">MSRSYLKKMSKLCVSDNIRWARDIYVEHVTGHRLFDVSAIIADPLFRPQEPPTSEDPLAVPINSPPPPCSVTLLVPPAVPSTSVEQGDAAGLLQ</sequence>